<gene>
    <name evidence="3" type="ORF">G4Z02_05485</name>
</gene>
<dbReference type="Proteomes" id="UP000514720">
    <property type="component" value="Chromosome"/>
</dbReference>
<evidence type="ECO:0000256" key="2">
    <source>
        <dbReference type="SAM" id="SignalP"/>
    </source>
</evidence>
<dbReference type="RefSeq" id="WP_258877000.1">
    <property type="nucleotide sequence ID" value="NZ_CP048914.1"/>
</dbReference>
<feature type="coiled-coil region" evidence="1">
    <location>
        <begin position="28"/>
        <end position="55"/>
    </location>
</feature>
<evidence type="ECO:0000313" key="3">
    <source>
        <dbReference type="EMBL" id="QMS85220.1"/>
    </source>
</evidence>
<feature type="signal peptide" evidence="2">
    <location>
        <begin position="1"/>
        <end position="19"/>
    </location>
</feature>
<keyword evidence="2" id="KW-0732">Signal</keyword>
<dbReference type="EMBL" id="CP048914">
    <property type="protein sequence ID" value="QMS85220.1"/>
    <property type="molecule type" value="Genomic_DNA"/>
</dbReference>
<accession>A0A7L7KQX4</accession>
<evidence type="ECO:0000256" key="1">
    <source>
        <dbReference type="SAM" id="Coils"/>
    </source>
</evidence>
<dbReference type="PROSITE" id="PS51257">
    <property type="entry name" value="PROKAR_LIPOPROTEIN"/>
    <property type="match status" value="1"/>
</dbReference>
<dbReference type="AlphaFoldDB" id="A0A7L7KQX4"/>
<name>A0A7L7KQX4_9MOLU</name>
<feature type="chain" id="PRO_5036450320" evidence="2">
    <location>
        <begin position="20"/>
        <end position="299"/>
    </location>
</feature>
<proteinExistence type="predicted"/>
<dbReference type="KEGG" id="xcl:G4Z02_05485"/>
<protein>
    <submittedName>
        <fullName evidence="3">Uncharacterized protein</fullName>
    </submittedName>
</protein>
<keyword evidence="1" id="KW-0175">Coiled coil</keyword>
<keyword evidence="4" id="KW-1185">Reference proteome</keyword>
<reference evidence="3 4" key="1">
    <citation type="submission" date="2020-02" db="EMBL/GenBank/DDBJ databases">
        <authorList>
            <person name="Zheng R.K."/>
            <person name="Sun C.M."/>
        </authorList>
    </citation>
    <scope>NUCLEOTIDE SEQUENCE [LARGE SCALE GENOMIC DNA]</scope>
    <source>
        <strain evidence="4">zrk13</strain>
    </source>
</reference>
<organism evidence="3 4">
    <name type="scientific">Candidatus Xianfuyuplasma coldseepsis</name>
    <dbReference type="NCBI Taxonomy" id="2782163"/>
    <lineage>
        <taxon>Bacteria</taxon>
        <taxon>Bacillati</taxon>
        <taxon>Mycoplasmatota</taxon>
        <taxon>Mollicutes</taxon>
        <taxon>Candidatus Izemoplasmatales</taxon>
        <taxon>Candidatus Izemoplasmataceae</taxon>
        <taxon>Candidatus Xianfuyuplasma</taxon>
    </lineage>
</organism>
<sequence>MLKNVTRVLVLGIVLTLSACSGVSQEDYDALTDQVADLEIEVNTLEGEKAELQNELNGQMVGYVDQSVEAYGFTHGGYVGQVTIVVTDGVLDVEINEAFLPHTLAAVSLDDAEWDETNTLTIGTSSYALYIMYNDTLYKALETEAGLLVYSEADETGAVLTGRWDVKNLEMHIIRNDANMKAYYDALENGGFKLMTSFDDASPMAVTSGQFKDGNPDYWQAGGGRLGWQANIDALEAFLEEYGAAFDTLAFTQVDTTVDGVEDTYWQVADTVAGATNSDFPDYFQLAQAAFGQLVTEVQ</sequence>
<evidence type="ECO:0000313" key="4">
    <source>
        <dbReference type="Proteomes" id="UP000514720"/>
    </source>
</evidence>